<dbReference type="AlphaFoldDB" id="A0A5N6NZY1"/>
<organism evidence="1 2">
    <name type="scientific">Mikania micrantha</name>
    <name type="common">bitter vine</name>
    <dbReference type="NCBI Taxonomy" id="192012"/>
    <lineage>
        <taxon>Eukaryota</taxon>
        <taxon>Viridiplantae</taxon>
        <taxon>Streptophyta</taxon>
        <taxon>Embryophyta</taxon>
        <taxon>Tracheophyta</taxon>
        <taxon>Spermatophyta</taxon>
        <taxon>Magnoliopsida</taxon>
        <taxon>eudicotyledons</taxon>
        <taxon>Gunneridae</taxon>
        <taxon>Pentapetalae</taxon>
        <taxon>asterids</taxon>
        <taxon>campanulids</taxon>
        <taxon>Asterales</taxon>
        <taxon>Asteraceae</taxon>
        <taxon>Asteroideae</taxon>
        <taxon>Heliantheae alliance</taxon>
        <taxon>Eupatorieae</taxon>
        <taxon>Mikania</taxon>
    </lineage>
</organism>
<proteinExistence type="predicted"/>
<evidence type="ECO:0000313" key="1">
    <source>
        <dbReference type="EMBL" id="KAD5508192.1"/>
    </source>
</evidence>
<gene>
    <name evidence="1" type="ORF">E3N88_15895</name>
</gene>
<dbReference type="Proteomes" id="UP000326396">
    <property type="component" value="Linkage Group LG16"/>
</dbReference>
<name>A0A5N6NZY1_9ASTR</name>
<keyword evidence="2" id="KW-1185">Reference proteome</keyword>
<reference evidence="1 2" key="1">
    <citation type="submission" date="2019-05" db="EMBL/GenBank/DDBJ databases">
        <title>Mikania micrantha, genome provides insights into the molecular mechanism of rapid growth.</title>
        <authorList>
            <person name="Liu B."/>
        </authorList>
    </citation>
    <scope>NUCLEOTIDE SEQUENCE [LARGE SCALE GENOMIC DNA]</scope>
    <source>
        <strain evidence="1">NLD-2019</strain>
        <tissue evidence="1">Leaf</tissue>
    </source>
</reference>
<accession>A0A5N6NZY1</accession>
<sequence length="252" mass="27947">MYSCTHMVLDRVVVQCELVSGCDVFLARENSLVSTSDRREEYLLNTRKELRNTIAQASSRLLEGWGSCCLGDQIVGLISRAAARPGDWCCSADGADGFPPSINRGLRMSSREVAPRKQGGDEVRNGKFSVGYKAATSNQIQRTPLSDISNDIFDCIDENVNLTFDRASISICSSFTSTFSNNISLPKLSSGKHKVVTNGQNTSPLQIIDGTFDERNGDQQNVKDPFLEKEENLLAKRVIQFVVLMEKYSFRI</sequence>
<evidence type="ECO:0000313" key="2">
    <source>
        <dbReference type="Proteomes" id="UP000326396"/>
    </source>
</evidence>
<comment type="caution">
    <text evidence="1">The sequence shown here is derived from an EMBL/GenBank/DDBJ whole genome shotgun (WGS) entry which is preliminary data.</text>
</comment>
<protein>
    <submittedName>
        <fullName evidence="1">Uncharacterized protein</fullName>
    </submittedName>
</protein>
<dbReference type="EMBL" id="SZYD01000008">
    <property type="protein sequence ID" value="KAD5508192.1"/>
    <property type="molecule type" value="Genomic_DNA"/>
</dbReference>